<evidence type="ECO:0000313" key="6">
    <source>
        <dbReference type="EMBL" id="CAH1780294.1"/>
    </source>
</evidence>
<dbReference type="InterPro" id="IPR036188">
    <property type="entry name" value="FAD/NAD-bd_sf"/>
</dbReference>
<gene>
    <name evidence="6" type="ORF">OFUS_LOCUS7002</name>
</gene>
<dbReference type="InterPro" id="IPR013977">
    <property type="entry name" value="GcvT_C"/>
</dbReference>
<dbReference type="Gene3D" id="3.50.50.60">
    <property type="entry name" value="FAD/NAD(P)-binding domain"/>
    <property type="match status" value="1"/>
</dbReference>
<evidence type="ECO:0000259" key="4">
    <source>
        <dbReference type="Pfam" id="PF08669"/>
    </source>
</evidence>
<dbReference type="SUPFAM" id="SSF101790">
    <property type="entry name" value="Aminomethyltransferase beta-barrel domain"/>
    <property type="match status" value="1"/>
</dbReference>
<dbReference type="SUPFAM" id="SSF54373">
    <property type="entry name" value="FAD-linked reductases, C-terminal domain"/>
    <property type="match status" value="1"/>
</dbReference>
<reference evidence="6" key="1">
    <citation type="submission" date="2022-03" db="EMBL/GenBank/DDBJ databases">
        <authorList>
            <person name="Martin C."/>
        </authorList>
    </citation>
    <scope>NUCLEOTIDE SEQUENCE</scope>
</reference>
<keyword evidence="7" id="KW-1185">Reference proteome</keyword>
<dbReference type="GO" id="GO:0005759">
    <property type="term" value="C:mitochondrial matrix"/>
    <property type="evidence" value="ECO:0007669"/>
    <property type="project" value="TreeGrafter"/>
</dbReference>
<dbReference type="Pfam" id="PF08669">
    <property type="entry name" value="GCV_T_C"/>
    <property type="match status" value="1"/>
</dbReference>
<feature type="domain" description="GCVT N-terminal" evidence="3">
    <location>
        <begin position="476"/>
        <end position="767"/>
    </location>
</feature>
<dbReference type="EMBL" id="CAIIXF020000003">
    <property type="protein sequence ID" value="CAH1780294.1"/>
    <property type="molecule type" value="Genomic_DNA"/>
</dbReference>
<dbReference type="InterPro" id="IPR027266">
    <property type="entry name" value="TrmE/GcvT-like"/>
</dbReference>
<dbReference type="PANTHER" id="PTHR13847">
    <property type="entry name" value="SARCOSINE DEHYDROGENASE-RELATED"/>
    <property type="match status" value="1"/>
</dbReference>
<dbReference type="Gene3D" id="3.30.1360.120">
    <property type="entry name" value="Probable tRNA modification gtpase trme, domain 1"/>
    <property type="match status" value="1"/>
</dbReference>
<evidence type="ECO:0000259" key="5">
    <source>
        <dbReference type="Pfam" id="PF16350"/>
    </source>
</evidence>
<comment type="caution">
    <text evidence="6">The sequence shown here is derived from an EMBL/GenBank/DDBJ whole genome shotgun (WGS) entry which is preliminary data.</text>
</comment>
<evidence type="ECO:0000259" key="2">
    <source>
        <dbReference type="Pfam" id="PF01266"/>
    </source>
</evidence>
<proteinExistence type="inferred from homology"/>
<dbReference type="Proteomes" id="UP000749559">
    <property type="component" value="Unassembled WGS sequence"/>
</dbReference>
<comment type="similarity">
    <text evidence="1">Belongs to the GcvT family.</text>
</comment>
<evidence type="ECO:0000256" key="1">
    <source>
        <dbReference type="ARBA" id="ARBA00008609"/>
    </source>
</evidence>
<sequence>MHLMKICVPRQLQSWTKSHIRSNLFELVCRGSPVTVQCSREVSSNDAVNSLPSQARVVICGGGVIGSSIAYHLAERGWKDIVLLEQGKLTCGTTWHAAGLVGRLKSSSVETNIVKYSAALYKKLEDEGYPTGWKECGSLTVARTKDRMLSYRKAIAKAKVMDIEIHELSPNEVSEKSSLVRTDDIVGGMWIPGDAATSAPDVAIAMATAAKDKGAKIIEGCAVEKVLTKNNNISGVETNLGTIQCEYFVNCAGQWARSLGKKSNPRVRVPLHSTEHYYLVTKPFGVDRMTPVIRDHDGYTYFREWSGGIMAGGFEPVAKPVFHNGIPDKFEFGQLPEDWDHFQVLLEQILHRIPSIQTAEIRQLFNGPESFTPDCKYILGEAPEINNYFVAAGMTSIGIASAGGVGRHMAEWIIDGSPSVDLWSVDIRRFVDLHNNKKYLRDRVRETLGASFYRIPNLPFYDFKTARNVRVTPVFPRTQAAGAVFQEVVGFERALYFPRFHTHWITDDPDQDAISHINPPGTFGKPAYFDIVRSEYWACREGVCLIDMSSFTKLELKSAGREVVDFLQYVCSNDIDKPVGSVIHTGMQNTQGGYENDVSLLRTHENSYFLICSTSQQTRSQHWLRKHLPADGSVQIGDVTSMYTAINVIGPKAEELLSNLTDTNMSKQDFSSMNCKIISVGHASGIRAMRLTHSGEDGWILYIPSEYALHVYDTLMAAGKDYGIRNAGYFALRCLRIEKFFAYWGQELSPYTTPLECSREFRVRLDKPDFIGKAALEQQHKDGITKKLVQFLVEGHNLDNDPWPFQGEPIYRNGHYCGTVTSSGYGYTLEKLICLGFVHSYNQETKKEELITNDFIMRDAKFEIDIAGKRYPLKANIYPPTLPAATTGNVYVPRTSSRMK</sequence>
<dbReference type="Gene3D" id="2.40.30.110">
    <property type="entry name" value="Aminomethyltransferase beta-barrel domains"/>
    <property type="match status" value="1"/>
</dbReference>
<dbReference type="Pfam" id="PF01266">
    <property type="entry name" value="DAO"/>
    <property type="match status" value="1"/>
</dbReference>
<feature type="domain" description="FAD dependent oxidoreductase central" evidence="5">
    <location>
        <begin position="415"/>
        <end position="471"/>
    </location>
</feature>
<evidence type="ECO:0008006" key="8">
    <source>
        <dbReference type="Google" id="ProtNLM"/>
    </source>
</evidence>
<dbReference type="PANTHER" id="PTHR13847:SF193">
    <property type="entry name" value="PYRUVATE DEHYDROGENASE PHOSPHATASE REGULATORY SUBUNIT, MITOCHONDRIAL"/>
    <property type="match status" value="1"/>
</dbReference>
<dbReference type="Pfam" id="PF01571">
    <property type="entry name" value="GCV_T"/>
    <property type="match status" value="1"/>
</dbReference>
<protein>
    <recommendedName>
        <fullName evidence="8">Pyruvate dehydrogenase phosphatase regulatory subunit, mitochondrial</fullName>
    </recommendedName>
</protein>
<organism evidence="6 7">
    <name type="scientific">Owenia fusiformis</name>
    <name type="common">Polychaete worm</name>
    <dbReference type="NCBI Taxonomy" id="6347"/>
    <lineage>
        <taxon>Eukaryota</taxon>
        <taxon>Metazoa</taxon>
        <taxon>Spiralia</taxon>
        <taxon>Lophotrochozoa</taxon>
        <taxon>Annelida</taxon>
        <taxon>Polychaeta</taxon>
        <taxon>Sedentaria</taxon>
        <taxon>Canalipalpata</taxon>
        <taxon>Sabellida</taxon>
        <taxon>Oweniida</taxon>
        <taxon>Oweniidae</taxon>
        <taxon>Owenia</taxon>
    </lineage>
</organism>
<accession>A0A8S4NIN1</accession>
<feature type="domain" description="Aminomethyltransferase C-terminal" evidence="4">
    <location>
        <begin position="786"/>
        <end position="874"/>
    </location>
</feature>
<name>A0A8S4NIN1_OWEFU</name>
<dbReference type="Pfam" id="PF16350">
    <property type="entry name" value="FAO_M"/>
    <property type="match status" value="1"/>
</dbReference>
<evidence type="ECO:0000313" key="7">
    <source>
        <dbReference type="Proteomes" id="UP000749559"/>
    </source>
</evidence>
<dbReference type="SUPFAM" id="SSF51905">
    <property type="entry name" value="FAD/NAD(P)-binding domain"/>
    <property type="match status" value="1"/>
</dbReference>
<dbReference type="InterPro" id="IPR006076">
    <property type="entry name" value="FAD-dep_OxRdtase"/>
</dbReference>
<dbReference type="FunFam" id="3.30.70.1400:FF:000003">
    <property type="entry name" value="Pyruvate dehydrogenase phosphatase regulatory subunit"/>
    <property type="match status" value="1"/>
</dbReference>
<feature type="domain" description="FAD dependent oxidoreductase" evidence="2">
    <location>
        <begin position="56"/>
        <end position="412"/>
    </location>
</feature>
<dbReference type="InterPro" id="IPR006222">
    <property type="entry name" value="GCVT_N"/>
</dbReference>
<dbReference type="Gene3D" id="3.30.9.10">
    <property type="entry name" value="D-Amino Acid Oxidase, subunit A, domain 2"/>
    <property type="match status" value="1"/>
</dbReference>
<evidence type="ECO:0000259" key="3">
    <source>
        <dbReference type="Pfam" id="PF01571"/>
    </source>
</evidence>
<dbReference type="OrthoDB" id="498204at2759"/>
<dbReference type="InterPro" id="IPR032503">
    <property type="entry name" value="FAO_M"/>
</dbReference>
<dbReference type="Gene3D" id="3.30.70.1400">
    <property type="entry name" value="Aminomethyltransferase beta-barrel domains"/>
    <property type="match status" value="1"/>
</dbReference>
<dbReference type="InterPro" id="IPR029043">
    <property type="entry name" value="GcvT/YgfZ_C"/>
</dbReference>
<dbReference type="SUPFAM" id="SSF103025">
    <property type="entry name" value="Folate-binding domain"/>
    <property type="match status" value="1"/>
</dbReference>
<dbReference type="AlphaFoldDB" id="A0A8S4NIN1"/>